<gene>
    <name evidence="2" type="ORF">AXX12_03470</name>
</gene>
<dbReference type="SMART" id="SM00240">
    <property type="entry name" value="FHA"/>
    <property type="match status" value="1"/>
</dbReference>
<evidence type="ECO:0000259" key="1">
    <source>
        <dbReference type="PROSITE" id="PS50006"/>
    </source>
</evidence>
<dbReference type="EMBL" id="LSGP01000013">
    <property type="protein sequence ID" value="KYZ77205.1"/>
    <property type="molecule type" value="Genomic_DNA"/>
</dbReference>
<dbReference type="Gene3D" id="3.30.2320.60">
    <property type="entry name" value="FhaA, phosphopeptide-binding domain (DUF3662)"/>
    <property type="match status" value="1"/>
</dbReference>
<evidence type="ECO:0000313" key="2">
    <source>
        <dbReference type="EMBL" id="KYZ77205.1"/>
    </source>
</evidence>
<evidence type="ECO:0000313" key="3">
    <source>
        <dbReference type="Proteomes" id="UP000076268"/>
    </source>
</evidence>
<dbReference type="CDD" id="cd00060">
    <property type="entry name" value="FHA"/>
    <property type="match status" value="1"/>
</dbReference>
<reference evidence="2 3" key="1">
    <citation type="submission" date="2016-02" db="EMBL/GenBank/DDBJ databases">
        <title>Anaerosporomusa subterraneum gen. nov., sp. nov., a spore-forming obligate anaerobe isolated from saprolite.</title>
        <authorList>
            <person name="Choi J.K."/>
            <person name="Shah M."/>
            <person name="Yee N."/>
        </authorList>
    </citation>
    <scope>NUCLEOTIDE SEQUENCE [LARGE SCALE GENOMIC DNA]</scope>
    <source>
        <strain evidence="2 3">RU4</strain>
    </source>
</reference>
<dbReference type="PANTHER" id="PTHR23308">
    <property type="entry name" value="NUCLEAR INHIBITOR OF PROTEIN PHOSPHATASE-1"/>
    <property type="match status" value="1"/>
</dbReference>
<dbReference type="InterPro" id="IPR050923">
    <property type="entry name" value="Cell_Proc_Reg/RNA_Proc"/>
</dbReference>
<comment type="caution">
    <text evidence="2">The sequence shown here is derived from an EMBL/GenBank/DDBJ whole genome shotgun (WGS) entry which is preliminary data.</text>
</comment>
<dbReference type="InterPro" id="IPR008984">
    <property type="entry name" value="SMAD_FHA_dom_sf"/>
</dbReference>
<dbReference type="Pfam" id="PF12401">
    <property type="entry name" value="FhaA_N"/>
    <property type="match status" value="1"/>
</dbReference>
<dbReference type="Gene3D" id="2.60.200.20">
    <property type="match status" value="1"/>
</dbReference>
<dbReference type="SUPFAM" id="SSF49879">
    <property type="entry name" value="SMAD/FHA domain"/>
    <property type="match status" value="1"/>
</dbReference>
<feature type="domain" description="FHA" evidence="1">
    <location>
        <begin position="183"/>
        <end position="232"/>
    </location>
</feature>
<proteinExistence type="predicted"/>
<organism evidence="2 3">
    <name type="scientific">Anaerosporomusa subterranea</name>
    <dbReference type="NCBI Taxonomy" id="1794912"/>
    <lineage>
        <taxon>Bacteria</taxon>
        <taxon>Bacillati</taxon>
        <taxon>Bacillota</taxon>
        <taxon>Negativicutes</taxon>
        <taxon>Acetonemataceae</taxon>
        <taxon>Anaerosporomusa</taxon>
    </lineage>
</organism>
<dbReference type="STRING" id="1794912.AXX12_03470"/>
<dbReference type="InterPro" id="IPR000253">
    <property type="entry name" value="FHA_dom"/>
</dbReference>
<accession>A0A154BTK0</accession>
<dbReference type="Proteomes" id="UP000076268">
    <property type="component" value="Unassembled WGS sequence"/>
</dbReference>
<sequence>MKFVRSLENFIGNQLEDFFNRKFSSGVQPVELAKQIHRLIEREKAVGVAHIYIPDRYIVFLTMQDFAKLEPSFALITAELRTYIQEYAKKKDYSLPSKPVIEIQSDKLLKRGAFQILASFSNLQQEEGKSDPSSKHDDISGTQVFDKPVYGETSLRHVQLDASLTVIEGSDTGLAVDIGAKRANLGRRDSNELPLSDVNISRLHAYIVFEHGSHVVYDAKSLNGTYVNQHRVSRKQLHSGDRIKLGNTVILYEVK</sequence>
<dbReference type="Pfam" id="PF00498">
    <property type="entry name" value="FHA"/>
    <property type="match status" value="1"/>
</dbReference>
<dbReference type="AlphaFoldDB" id="A0A154BTK0"/>
<dbReference type="PROSITE" id="PS50006">
    <property type="entry name" value="FHA_DOMAIN"/>
    <property type="match status" value="1"/>
</dbReference>
<dbReference type="InterPro" id="IPR042287">
    <property type="entry name" value="FhaA_N_sf"/>
</dbReference>
<name>A0A154BTK0_ANASB</name>
<keyword evidence="3" id="KW-1185">Reference proteome</keyword>
<dbReference type="InterPro" id="IPR022128">
    <property type="entry name" value="FhaA_N"/>
</dbReference>
<protein>
    <recommendedName>
        <fullName evidence="1">FHA domain-containing protein</fullName>
    </recommendedName>
</protein>